<evidence type="ECO:0000256" key="1">
    <source>
        <dbReference type="ARBA" id="ARBA00004903"/>
    </source>
</evidence>
<gene>
    <name evidence="8" type="ORF">INF20_06960</name>
</gene>
<comment type="similarity">
    <text evidence="2">Belongs to the dihydrofolate reductase family.</text>
</comment>
<keyword evidence="6" id="KW-0560">Oxidoreductase</keyword>
<dbReference type="PANTHER" id="PTHR48069:SF3">
    <property type="entry name" value="DIHYDROFOLATE REDUCTASE"/>
    <property type="match status" value="1"/>
</dbReference>
<comment type="caution">
    <text evidence="8">The sequence shown here is derived from an EMBL/GenBank/DDBJ whole genome shotgun (WGS) entry which is preliminary data.</text>
</comment>
<evidence type="ECO:0000256" key="3">
    <source>
        <dbReference type="ARBA" id="ARBA00012856"/>
    </source>
</evidence>
<proteinExistence type="inferred from homology"/>
<evidence type="ECO:0000313" key="8">
    <source>
        <dbReference type="EMBL" id="MBE5036008.1"/>
    </source>
</evidence>
<sequence length="162" mass="18505">MNCIVVADMNWAIGKDNGLLAHLPGDLKYYKEKTLGKVIVIGRKTLESFPGGKPLPGRTNLVLTGNPDYKNENCIVCCGMDTLEKAMAQYDDEDIFVSGGAMIYDMMLDRCDKVFVTKIFSTFEADRYFRNMDEDENFVLTWESDVMEENGLSYKFTLYERK</sequence>
<comment type="pathway">
    <text evidence="1">Cofactor biosynthesis; tetrahydrofolate biosynthesis; 5,6,7,8-tetrahydrofolate from 7,8-dihydrofolate: step 1/1.</text>
</comment>
<keyword evidence="9" id="KW-1185">Reference proteome</keyword>
<keyword evidence="4" id="KW-0554">One-carbon metabolism</keyword>
<dbReference type="CDD" id="cd00209">
    <property type="entry name" value="DHFR"/>
    <property type="match status" value="1"/>
</dbReference>
<dbReference type="PANTHER" id="PTHR48069">
    <property type="entry name" value="DIHYDROFOLATE REDUCTASE"/>
    <property type="match status" value="1"/>
</dbReference>
<dbReference type="Proteomes" id="UP001516588">
    <property type="component" value="Unassembled WGS sequence"/>
</dbReference>
<organism evidence="8 9">
    <name type="scientific">Gallibacter intestinalis</name>
    <dbReference type="NCBI Taxonomy" id="2779356"/>
    <lineage>
        <taxon>Bacteria</taxon>
        <taxon>Bacillati</taxon>
        <taxon>Bacillota</taxon>
        <taxon>Clostridia</taxon>
        <taxon>Eubacteriales</taxon>
        <taxon>Eubacteriaceae</taxon>
        <taxon>Gallibacter</taxon>
    </lineage>
</organism>
<dbReference type="Gene3D" id="3.40.430.10">
    <property type="entry name" value="Dihydrofolate Reductase, subunit A"/>
    <property type="match status" value="1"/>
</dbReference>
<dbReference type="PROSITE" id="PS51330">
    <property type="entry name" value="DHFR_2"/>
    <property type="match status" value="1"/>
</dbReference>
<dbReference type="InterPro" id="IPR012259">
    <property type="entry name" value="DHFR"/>
</dbReference>
<evidence type="ECO:0000256" key="4">
    <source>
        <dbReference type="ARBA" id="ARBA00022563"/>
    </source>
</evidence>
<dbReference type="InterPro" id="IPR024072">
    <property type="entry name" value="DHFR-like_dom_sf"/>
</dbReference>
<dbReference type="SUPFAM" id="SSF53597">
    <property type="entry name" value="Dihydrofolate reductase-like"/>
    <property type="match status" value="1"/>
</dbReference>
<dbReference type="PRINTS" id="PR00070">
    <property type="entry name" value="DHFR"/>
</dbReference>
<protein>
    <recommendedName>
        <fullName evidence="3">dihydrofolate reductase</fullName>
        <ecNumber evidence="3">1.5.1.3</ecNumber>
    </recommendedName>
</protein>
<evidence type="ECO:0000259" key="7">
    <source>
        <dbReference type="PROSITE" id="PS51330"/>
    </source>
</evidence>
<dbReference type="Pfam" id="PF00186">
    <property type="entry name" value="DHFR_1"/>
    <property type="match status" value="1"/>
</dbReference>
<dbReference type="RefSeq" id="WP_226385653.1">
    <property type="nucleotide sequence ID" value="NZ_JADCKA010000013.1"/>
</dbReference>
<evidence type="ECO:0000256" key="6">
    <source>
        <dbReference type="ARBA" id="ARBA00023002"/>
    </source>
</evidence>
<evidence type="ECO:0000256" key="5">
    <source>
        <dbReference type="ARBA" id="ARBA00022857"/>
    </source>
</evidence>
<evidence type="ECO:0000256" key="2">
    <source>
        <dbReference type="ARBA" id="ARBA00009539"/>
    </source>
</evidence>
<dbReference type="EMBL" id="JADCKA010000013">
    <property type="protein sequence ID" value="MBE5036008.1"/>
    <property type="molecule type" value="Genomic_DNA"/>
</dbReference>
<evidence type="ECO:0000313" key="9">
    <source>
        <dbReference type="Proteomes" id="UP001516588"/>
    </source>
</evidence>
<name>A0ABR9QYQ0_9FIRM</name>
<dbReference type="EC" id="1.5.1.3" evidence="3"/>
<keyword evidence="5" id="KW-0521">NADP</keyword>
<dbReference type="InterPro" id="IPR001796">
    <property type="entry name" value="DHFR_dom"/>
</dbReference>
<reference evidence="8 9" key="1">
    <citation type="submission" date="2020-10" db="EMBL/GenBank/DDBJ databases">
        <title>ChiBAC.</title>
        <authorList>
            <person name="Zenner C."/>
            <person name="Hitch T.C.A."/>
            <person name="Clavel T."/>
        </authorList>
    </citation>
    <scope>NUCLEOTIDE SEQUENCE [LARGE SCALE GENOMIC DNA]</scope>
    <source>
        <strain evidence="8 9">DSM 108706</strain>
    </source>
</reference>
<feature type="domain" description="DHFR" evidence="7">
    <location>
        <begin position="1"/>
        <end position="161"/>
    </location>
</feature>
<accession>A0ABR9QYQ0</accession>